<keyword evidence="2" id="KW-0548">Nucleotidyltransferase</keyword>
<dbReference type="InterPro" id="IPR041577">
    <property type="entry name" value="RT_RNaseH_2"/>
</dbReference>
<dbReference type="PANTHER" id="PTHR37984">
    <property type="entry name" value="PROTEIN CBG26694"/>
    <property type="match status" value="1"/>
</dbReference>
<evidence type="ECO:0000313" key="10">
    <source>
        <dbReference type="Proteomes" id="UP000765509"/>
    </source>
</evidence>
<dbReference type="Pfam" id="PF00078">
    <property type="entry name" value="RVT_1"/>
    <property type="match status" value="1"/>
</dbReference>
<dbReference type="InterPro" id="IPR021109">
    <property type="entry name" value="Peptidase_aspartic_dom_sf"/>
</dbReference>
<dbReference type="InterPro" id="IPR043502">
    <property type="entry name" value="DNA/RNA_pol_sf"/>
</dbReference>
<reference evidence="9" key="1">
    <citation type="submission" date="2021-03" db="EMBL/GenBank/DDBJ databases">
        <title>Draft genome sequence of rust myrtle Austropuccinia psidii MF-1, a brazilian biotype.</title>
        <authorList>
            <person name="Quecine M.C."/>
            <person name="Pachon D.M.R."/>
            <person name="Bonatelli M.L."/>
            <person name="Correr F.H."/>
            <person name="Franceschini L.M."/>
            <person name="Leite T.F."/>
            <person name="Margarido G.R.A."/>
            <person name="Almeida C.A."/>
            <person name="Ferrarezi J.A."/>
            <person name="Labate C.A."/>
        </authorList>
    </citation>
    <scope>NUCLEOTIDE SEQUENCE</scope>
    <source>
        <strain evidence="9">MF-1</strain>
    </source>
</reference>
<dbReference type="GO" id="GO:0016779">
    <property type="term" value="F:nucleotidyltransferase activity"/>
    <property type="evidence" value="ECO:0007669"/>
    <property type="project" value="UniProtKB-KW"/>
</dbReference>
<evidence type="ECO:0000256" key="3">
    <source>
        <dbReference type="ARBA" id="ARBA00022722"/>
    </source>
</evidence>
<proteinExistence type="predicted"/>
<dbReference type="GO" id="GO:0004519">
    <property type="term" value="F:endonuclease activity"/>
    <property type="evidence" value="ECO:0007669"/>
    <property type="project" value="UniProtKB-KW"/>
</dbReference>
<dbReference type="Pfam" id="PF17919">
    <property type="entry name" value="RT_RNaseH_2"/>
    <property type="match status" value="1"/>
</dbReference>
<feature type="compositionally biased region" description="Acidic residues" evidence="6">
    <location>
        <begin position="71"/>
        <end position="82"/>
    </location>
</feature>
<name>A0A9Q3D6V3_9BASI</name>
<feature type="region of interest" description="Disordered" evidence="6">
    <location>
        <begin position="67"/>
        <end position="98"/>
    </location>
</feature>
<dbReference type="CDD" id="cd01647">
    <property type="entry name" value="RT_LTR"/>
    <property type="match status" value="1"/>
</dbReference>
<keyword evidence="10" id="KW-1185">Reference proteome</keyword>
<accession>A0A9Q3D6V3</accession>
<feature type="domain" description="Reverse transcriptase/retrotransposon-derived protein RNase H-like" evidence="8">
    <location>
        <begin position="627"/>
        <end position="702"/>
    </location>
</feature>
<dbReference type="Proteomes" id="UP000765509">
    <property type="component" value="Unassembled WGS sequence"/>
</dbReference>
<evidence type="ECO:0000256" key="4">
    <source>
        <dbReference type="ARBA" id="ARBA00022759"/>
    </source>
</evidence>
<evidence type="ECO:0000256" key="5">
    <source>
        <dbReference type="ARBA" id="ARBA00023268"/>
    </source>
</evidence>
<dbReference type="FunFam" id="3.30.70.270:FF:000020">
    <property type="entry name" value="Transposon Tf2-6 polyprotein-like Protein"/>
    <property type="match status" value="1"/>
</dbReference>
<feature type="domain" description="Reverse transcriptase" evidence="7">
    <location>
        <begin position="407"/>
        <end position="562"/>
    </location>
</feature>
<keyword evidence="3" id="KW-0540">Nuclease</keyword>
<dbReference type="AlphaFoldDB" id="A0A9Q3D6V3"/>
<dbReference type="InterPro" id="IPR043128">
    <property type="entry name" value="Rev_trsase/Diguanyl_cyclase"/>
</dbReference>
<evidence type="ECO:0008006" key="11">
    <source>
        <dbReference type="Google" id="ProtNLM"/>
    </source>
</evidence>
<keyword evidence="4" id="KW-0378">Hydrolase</keyword>
<keyword evidence="1" id="KW-0808">Transferase</keyword>
<dbReference type="Gene3D" id="2.40.70.10">
    <property type="entry name" value="Acid Proteases"/>
    <property type="match status" value="1"/>
</dbReference>
<dbReference type="InterPro" id="IPR050951">
    <property type="entry name" value="Retrovirus_Pol_polyprotein"/>
</dbReference>
<evidence type="ECO:0000256" key="6">
    <source>
        <dbReference type="SAM" id="MobiDB-lite"/>
    </source>
</evidence>
<sequence>MGLTDYIDGLFIDVPSIPDYWITARLNTAFKGHSSIWYTEMKEIHGGRVESSKSKVMAKKKVYAIEKFPEEESPTEDSESDSMGDAIREPSEDDQDPREEFLVEYQEEAPLETQDIQLEAGIPQDTANKKLCKHTQDAQTFLVTPTIGMAYINGTATKMTVGIDNAQHPLIIDSGAHCSIVARKYLDNHFPNWEKQLLPTKAKNFKSASGKMTSIGTIIEEMIIPHRKGNIRLNPEFLVLDNVQIQGFLLGTDYQRMYGIDIYNSKNRHIIIGTNKEKKFSLDIYKISAHDPLEELLNEFREGQLSTTLTSKKQLSLLKMLRKNRPALAIGEEPLGKIKGHDIELYLDVERPYPPMLRRPPYPASLETRKEIEKHINELLDMDVIRKIGHNEIVEITTPVLITWHDGKSRLCGDFRALNNYTKADRYPIPRIPHALDKLAKAKYITKMDCMKGFHQNGVKPNSMKLLRIICHMGIYEYTRMPFGIKNAPAHFQRMMDTIFQEEILEGWMVVYIDDIIIYSETWEDHVQYIDRVLSKCIPINLKISLKKCNFGQQELLALGHKVSGLSLAIDQNKVAAVLQKPVPISIKEMQSFLGFASYYRIHIKNFVHITSSLYKLCSKDVVFEITKERRDAYERIKYELTNAPVLILPDFELPFKLYIDAACSQGLGAALHQRQIVDGEPREGVICYISRQLKDSEPVFEVYTDCTALKSLLNKKTTNRHMQRWQIAIQEYRGNMTIIYKQGKSHTNADGLSRWQLDNVKRNPAYDPEFAAKIPIHFMEIDRRKNFRFSEWAPESGTLDSGNTDSEGTETPILGISSSELHNEFFSAVLKSYAIHKQCGILLQLLKQKYRSPELESQLEEPWLKAYKDNNFFPIDGLLYHREKHTSALKVIDRKKNFRFSEWAPESGTLDSGNTDSEWRETPILGIGSSELQNKLFSAVLKSYAKHKHFSRLLQPPQQKYRSPELEYQLEEPWLRAYKDNKFFFIDGLLYHRDQHTSALTVVDRDHLSLILQ</sequence>
<evidence type="ECO:0000313" key="9">
    <source>
        <dbReference type="EMBL" id="MBW0495710.1"/>
    </source>
</evidence>
<dbReference type="PANTHER" id="PTHR37984:SF5">
    <property type="entry name" value="PROTEIN NYNRIN-LIKE"/>
    <property type="match status" value="1"/>
</dbReference>
<dbReference type="SUPFAM" id="SSF56672">
    <property type="entry name" value="DNA/RNA polymerases"/>
    <property type="match status" value="1"/>
</dbReference>
<evidence type="ECO:0000259" key="8">
    <source>
        <dbReference type="Pfam" id="PF17919"/>
    </source>
</evidence>
<evidence type="ECO:0000256" key="1">
    <source>
        <dbReference type="ARBA" id="ARBA00022679"/>
    </source>
</evidence>
<dbReference type="EMBL" id="AVOT02013249">
    <property type="protein sequence ID" value="MBW0495710.1"/>
    <property type="molecule type" value="Genomic_DNA"/>
</dbReference>
<keyword evidence="5" id="KW-0511">Multifunctional enzyme</keyword>
<organism evidence="9 10">
    <name type="scientific">Austropuccinia psidii MF-1</name>
    <dbReference type="NCBI Taxonomy" id="1389203"/>
    <lineage>
        <taxon>Eukaryota</taxon>
        <taxon>Fungi</taxon>
        <taxon>Dikarya</taxon>
        <taxon>Basidiomycota</taxon>
        <taxon>Pucciniomycotina</taxon>
        <taxon>Pucciniomycetes</taxon>
        <taxon>Pucciniales</taxon>
        <taxon>Sphaerophragmiaceae</taxon>
        <taxon>Austropuccinia</taxon>
    </lineage>
</organism>
<dbReference type="Gene3D" id="3.30.70.270">
    <property type="match status" value="2"/>
</dbReference>
<protein>
    <recommendedName>
        <fullName evidence="11">Reverse transcriptase</fullName>
    </recommendedName>
</protein>
<comment type="caution">
    <text evidence="9">The sequence shown here is derived from an EMBL/GenBank/DDBJ whole genome shotgun (WGS) entry which is preliminary data.</text>
</comment>
<gene>
    <name evidence="9" type="ORF">O181_035425</name>
</gene>
<evidence type="ECO:0000259" key="7">
    <source>
        <dbReference type="Pfam" id="PF00078"/>
    </source>
</evidence>
<dbReference type="InterPro" id="IPR000477">
    <property type="entry name" value="RT_dom"/>
</dbReference>
<keyword evidence="4" id="KW-0255">Endonuclease</keyword>
<dbReference type="Gene3D" id="3.10.10.10">
    <property type="entry name" value="HIV Type 1 Reverse Transcriptase, subunit A, domain 1"/>
    <property type="match status" value="1"/>
</dbReference>
<evidence type="ECO:0000256" key="2">
    <source>
        <dbReference type="ARBA" id="ARBA00022695"/>
    </source>
</evidence>